<gene>
    <name evidence="2" type="primary">g734</name>
    <name evidence="2" type="ORF">C2E20_0734</name>
</gene>
<evidence type="ECO:0000256" key="1">
    <source>
        <dbReference type="SAM" id="MobiDB-lite"/>
    </source>
</evidence>
<name>A0A2P6VRC4_9CHLO</name>
<reference evidence="2 3" key="1">
    <citation type="journal article" date="2018" name="Plant J.">
        <title>Genome sequences of Chlorella sorokiniana UTEX 1602 and Micractinium conductrix SAG 241.80: implications to maltose excretion by a green alga.</title>
        <authorList>
            <person name="Arriola M.B."/>
            <person name="Velmurugan N."/>
            <person name="Zhang Y."/>
            <person name="Plunkett M.H."/>
            <person name="Hondzo H."/>
            <person name="Barney B.M."/>
        </authorList>
    </citation>
    <scope>NUCLEOTIDE SEQUENCE [LARGE SCALE GENOMIC DNA]</scope>
    <source>
        <strain evidence="2 3">SAG 241.80</strain>
    </source>
</reference>
<evidence type="ECO:0000313" key="3">
    <source>
        <dbReference type="Proteomes" id="UP000239649"/>
    </source>
</evidence>
<dbReference type="EMBL" id="LHPF02000001">
    <property type="protein sequence ID" value="PSC76617.1"/>
    <property type="molecule type" value="Genomic_DNA"/>
</dbReference>
<proteinExistence type="predicted"/>
<evidence type="ECO:0000313" key="2">
    <source>
        <dbReference type="EMBL" id="PSC76617.1"/>
    </source>
</evidence>
<dbReference type="AlphaFoldDB" id="A0A2P6VRC4"/>
<dbReference type="OrthoDB" id="518359at2759"/>
<feature type="region of interest" description="Disordered" evidence="1">
    <location>
        <begin position="1"/>
        <end position="51"/>
    </location>
</feature>
<keyword evidence="3" id="KW-1185">Reference proteome</keyword>
<feature type="compositionally biased region" description="Low complexity" evidence="1">
    <location>
        <begin position="28"/>
        <end position="44"/>
    </location>
</feature>
<sequence>MGVGAAVAPSESAPACDGAAARSRRPRPAAAAAAEERAPQAPSSTPAPDPEQHAQLRLDFYGFAILTAGHVLHWFTLLHLADTPWRRVQPAIPLAFMMLAAAVLLRAPRFYVRHRNWLLPVLRLLVVLPSSARSVRVGSALMLERPPRPGWRGAWNDAVTMLPGTRTLIALMQGTVNALPPAVTLLTHAALLWFTSNASGYCSTELLSAPLTRQRMGVAASALEYAPLPLAALQPLSGQSGLTPAGVVMAGRVPSEPLCRCAVQFYMLFLGLLLPVFISAWNWQPPSPAAAAASGSSDGGGGPWEQLPLLQRLARHGRRALAATDLVLHVLAKGCNLPGGRLLALWYATCSTWLWCRLGIGL</sequence>
<accession>A0A2P6VRC4</accession>
<protein>
    <submittedName>
        <fullName evidence="2">Leucine-rich repeat and IQ domain-containing 4</fullName>
    </submittedName>
</protein>
<organism evidence="2 3">
    <name type="scientific">Micractinium conductrix</name>
    <dbReference type="NCBI Taxonomy" id="554055"/>
    <lineage>
        <taxon>Eukaryota</taxon>
        <taxon>Viridiplantae</taxon>
        <taxon>Chlorophyta</taxon>
        <taxon>core chlorophytes</taxon>
        <taxon>Trebouxiophyceae</taxon>
        <taxon>Chlorellales</taxon>
        <taxon>Chlorellaceae</taxon>
        <taxon>Chlorella clade</taxon>
        <taxon>Micractinium</taxon>
    </lineage>
</organism>
<comment type="caution">
    <text evidence="2">The sequence shown here is derived from an EMBL/GenBank/DDBJ whole genome shotgun (WGS) entry which is preliminary data.</text>
</comment>
<dbReference type="Proteomes" id="UP000239649">
    <property type="component" value="Unassembled WGS sequence"/>
</dbReference>